<dbReference type="EMBL" id="JADBGI010000020">
    <property type="protein sequence ID" value="MBE3001076.1"/>
    <property type="molecule type" value="Genomic_DNA"/>
</dbReference>
<accession>A0ABR9PB50</accession>
<proteinExistence type="inferred from homology"/>
<feature type="region of interest" description="Disordered" evidence="4">
    <location>
        <begin position="1"/>
        <end position="23"/>
    </location>
</feature>
<keyword evidence="3" id="KW-0808">Transferase</keyword>
<keyword evidence="7" id="KW-1185">Reference proteome</keyword>
<dbReference type="Pfam" id="PF00535">
    <property type="entry name" value="Glycos_transf_2"/>
    <property type="match status" value="1"/>
</dbReference>
<dbReference type="InterPro" id="IPR001173">
    <property type="entry name" value="Glyco_trans_2-like"/>
</dbReference>
<evidence type="ECO:0000256" key="1">
    <source>
        <dbReference type="ARBA" id="ARBA00006739"/>
    </source>
</evidence>
<reference evidence="6 7" key="1">
    <citation type="submission" date="2020-09" db="EMBL/GenBank/DDBJ databases">
        <title>Diversity and distribution of actinomycetes associated with coral in the coast of Hainan.</title>
        <authorList>
            <person name="Li F."/>
        </authorList>
    </citation>
    <scope>NUCLEOTIDE SEQUENCE [LARGE SCALE GENOMIC DNA]</scope>
    <source>
        <strain evidence="6 7">HNM0947</strain>
    </source>
</reference>
<dbReference type="CDD" id="cd06442">
    <property type="entry name" value="DPM1_like"/>
    <property type="match status" value="1"/>
</dbReference>
<dbReference type="PANTHER" id="PTHR43398">
    <property type="entry name" value="DOLICHOL-PHOSPHATE MANNOSYLTRANSFERASE SUBUNIT 1"/>
    <property type="match status" value="1"/>
</dbReference>
<name>A0ABR9PB50_9ACTN</name>
<dbReference type="InterPro" id="IPR029044">
    <property type="entry name" value="Nucleotide-diphossugar_trans"/>
</dbReference>
<evidence type="ECO:0000256" key="3">
    <source>
        <dbReference type="ARBA" id="ARBA00022679"/>
    </source>
</evidence>
<keyword evidence="2" id="KW-0328">Glycosyltransferase</keyword>
<feature type="domain" description="Glycosyltransferase 2-like" evidence="5">
    <location>
        <begin position="35"/>
        <end position="206"/>
    </location>
</feature>
<dbReference type="Gene3D" id="3.90.550.10">
    <property type="entry name" value="Spore Coat Polysaccharide Biosynthesis Protein SpsA, Chain A"/>
    <property type="match status" value="1"/>
</dbReference>
<dbReference type="SUPFAM" id="SSF53448">
    <property type="entry name" value="Nucleotide-diphospho-sugar transferases"/>
    <property type="match status" value="1"/>
</dbReference>
<comment type="caution">
    <text evidence="6">The sequence shown here is derived from an EMBL/GenBank/DDBJ whole genome shotgun (WGS) entry which is preliminary data.</text>
</comment>
<evidence type="ECO:0000259" key="5">
    <source>
        <dbReference type="Pfam" id="PF00535"/>
    </source>
</evidence>
<evidence type="ECO:0000313" key="7">
    <source>
        <dbReference type="Proteomes" id="UP000806528"/>
    </source>
</evidence>
<dbReference type="InterPro" id="IPR039528">
    <property type="entry name" value="DPM1-like"/>
</dbReference>
<sequence length="276" mass="30271">MPAQPTPQEQPPTRPVRVTPEPVALPEPWSSSRVTVVVPTFDEAENLPRLVAQLMALDLPNLRVVVVDDNSPDGTGEIADKLSAELGGPEHGPLSVVHRTHKDGLGRAYVEGMTHALDRGADYVVQMDADLSHPVGYVPQLLGALHSTGAGVVIGSRYVPGGSLSEQWGLRRRMLSGWANAYVKTVLSMPVRDVTAGFKIWRASALRVLDLPSIQSTGYAFQVEMHYRAYRRGQKLVEIPIHFEDRVEGESKLDAGVALEAALRPLRLRRAENTRR</sequence>
<dbReference type="Proteomes" id="UP000806528">
    <property type="component" value="Unassembled WGS sequence"/>
</dbReference>
<dbReference type="PANTHER" id="PTHR43398:SF1">
    <property type="entry name" value="DOLICHOL-PHOSPHATE MANNOSYLTRANSFERASE SUBUNIT 1"/>
    <property type="match status" value="1"/>
</dbReference>
<comment type="similarity">
    <text evidence="1">Belongs to the glycosyltransferase 2 family.</text>
</comment>
<protein>
    <submittedName>
        <fullName evidence="6">Polyprenol monophosphomannose synthase</fullName>
    </submittedName>
</protein>
<evidence type="ECO:0000313" key="6">
    <source>
        <dbReference type="EMBL" id="MBE3001076.1"/>
    </source>
</evidence>
<evidence type="ECO:0000256" key="4">
    <source>
        <dbReference type="SAM" id="MobiDB-lite"/>
    </source>
</evidence>
<organism evidence="6 7">
    <name type="scientific">Nocardiopsis coralli</name>
    <dbReference type="NCBI Taxonomy" id="2772213"/>
    <lineage>
        <taxon>Bacteria</taxon>
        <taxon>Bacillati</taxon>
        <taxon>Actinomycetota</taxon>
        <taxon>Actinomycetes</taxon>
        <taxon>Streptosporangiales</taxon>
        <taxon>Nocardiopsidaceae</taxon>
        <taxon>Nocardiopsis</taxon>
    </lineage>
</organism>
<evidence type="ECO:0000256" key="2">
    <source>
        <dbReference type="ARBA" id="ARBA00022676"/>
    </source>
</evidence>
<feature type="compositionally biased region" description="Pro residues" evidence="4">
    <location>
        <begin position="1"/>
        <end position="14"/>
    </location>
</feature>
<gene>
    <name evidence="6" type="ORF">IDM40_20615</name>
</gene>
<dbReference type="RefSeq" id="WP_193123673.1">
    <property type="nucleotide sequence ID" value="NZ_JADBGI010000020.1"/>
</dbReference>